<evidence type="ECO:0000259" key="5">
    <source>
        <dbReference type="Pfam" id="PF04542"/>
    </source>
</evidence>
<dbReference type="EMBL" id="PYAW01000009">
    <property type="protein sequence ID" value="PSL43079.1"/>
    <property type="molecule type" value="Genomic_DNA"/>
</dbReference>
<dbReference type="AlphaFoldDB" id="A0A2P8HA73"/>
<dbReference type="GO" id="GO:0016987">
    <property type="term" value="F:sigma factor activity"/>
    <property type="evidence" value="ECO:0007669"/>
    <property type="project" value="UniProtKB-KW"/>
</dbReference>
<dbReference type="Proteomes" id="UP000240971">
    <property type="component" value="Unassembled WGS sequence"/>
</dbReference>
<keyword evidence="3" id="KW-0731">Sigma factor</keyword>
<dbReference type="GO" id="GO:0003677">
    <property type="term" value="F:DNA binding"/>
    <property type="evidence" value="ECO:0007669"/>
    <property type="project" value="InterPro"/>
</dbReference>
<dbReference type="PANTHER" id="PTHR43133">
    <property type="entry name" value="RNA POLYMERASE ECF-TYPE SIGMA FACTO"/>
    <property type="match status" value="1"/>
</dbReference>
<dbReference type="PANTHER" id="PTHR43133:SF46">
    <property type="entry name" value="RNA POLYMERASE SIGMA-70 FACTOR ECF SUBFAMILY"/>
    <property type="match status" value="1"/>
</dbReference>
<accession>A0A2P8HA73</accession>
<reference evidence="7 8" key="1">
    <citation type="submission" date="2018-03" db="EMBL/GenBank/DDBJ databases">
        <title>Genomic Encyclopedia of Archaeal and Bacterial Type Strains, Phase II (KMG-II): from individual species to whole genera.</title>
        <authorList>
            <person name="Goeker M."/>
        </authorList>
    </citation>
    <scope>NUCLEOTIDE SEQUENCE [LARGE SCALE GENOMIC DNA]</scope>
    <source>
        <strain evidence="7 8">DSM 24859</strain>
    </source>
</reference>
<evidence type="ECO:0000256" key="4">
    <source>
        <dbReference type="ARBA" id="ARBA00023163"/>
    </source>
</evidence>
<evidence type="ECO:0000256" key="2">
    <source>
        <dbReference type="ARBA" id="ARBA00023015"/>
    </source>
</evidence>
<dbReference type="CDD" id="cd06171">
    <property type="entry name" value="Sigma70_r4"/>
    <property type="match status" value="1"/>
</dbReference>
<sequence>MSSKLENSYELLEQLSCGSEIAFNTIYHQFNRDLYNAVIVYVKDSYLAKEIVQITFIKIWDNRASLVKVKSLENYLFIIARNTLFDYLKKIVAQSKQLDRLYNQLPKEVNDAGKKVEEKDAQYLFQSAVNQLPPQQKQVYLLAHEMGLSLDEIATRLQLSKETIKRHLGLARKSVRLYINQNFHYDILIAIALSSFLISPR</sequence>
<dbReference type="InterPro" id="IPR013324">
    <property type="entry name" value="RNA_pol_sigma_r3/r4-like"/>
</dbReference>
<organism evidence="7 8">
    <name type="scientific">Chitinophaga niastensis</name>
    <dbReference type="NCBI Taxonomy" id="536980"/>
    <lineage>
        <taxon>Bacteria</taxon>
        <taxon>Pseudomonadati</taxon>
        <taxon>Bacteroidota</taxon>
        <taxon>Chitinophagia</taxon>
        <taxon>Chitinophagales</taxon>
        <taxon>Chitinophagaceae</taxon>
        <taxon>Chitinophaga</taxon>
    </lineage>
</organism>
<dbReference type="InterPro" id="IPR039425">
    <property type="entry name" value="RNA_pol_sigma-70-like"/>
</dbReference>
<comment type="similarity">
    <text evidence="1">Belongs to the sigma-70 factor family. ECF subfamily.</text>
</comment>
<keyword evidence="4" id="KW-0804">Transcription</keyword>
<dbReference type="Gene3D" id="1.10.1740.10">
    <property type="match status" value="1"/>
</dbReference>
<dbReference type="InterPro" id="IPR007627">
    <property type="entry name" value="RNA_pol_sigma70_r2"/>
</dbReference>
<dbReference type="Gene3D" id="1.10.10.10">
    <property type="entry name" value="Winged helix-like DNA-binding domain superfamily/Winged helix DNA-binding domain"/>
    <property type="match status" value="1"/>
</dbReference>
<comment type="caution">
    <text evidence="7">The sequence shown here is derived from an EMBL/GenBank/DDBJ whole genome shotgun (WGS) entry which is preliminary data.</text>
</comment>
<keyword evidence="2" id="KW-0805">Transcription regulation</keyword>
<evidence type="ECO:0000313" key="7">
    <source>
        <dbReference type="EMBL" id="PSL43079.1"/>
    </source>
</evidence>
<protein>
    <submittedName>
        <fullName evidence="7">RNA polymerase sigma-70 factor (ECF subfamily)</fullName>
    </submittedName>
</protein>
<evidence type="ECO:0000313" key="8">
    <source>
        <dbReference type="Proteomes" id="UP000240971"/>
    </source>
</evidence>
<dbReference type="RefSeq" id="WP_106531173.1">
    <property type="nucleotide sequence ID" value="NZ_PYAW01000009.1"/>
</dbReference>
<dbReference type="OrthoDB" id="799938at2"/>
<dbReference type="GO" id="GO:0006352">
    <property type="term" value="P:DNA-templated transcription initiation"/>
    <property type="evidence" value="ECO:0007669"/>
    <property type="project" value="InterPro"/>
</dbReference>
<feature type="domain" description="RNA polymerase sigma-70 region 2" evidence="5">
    <location>
        <begin position="27"/>
        <end position="90"/>
    </location>
</feature>
<keyword evidence="8" id="KW-1185">Reference proteome</keyword>
<gene>
    <name evidence="7" type="ORF">CLV51_10973</name>
</gene>
<evidence type="ECO:0000259" key="6">
    <source>
        <dbReference type="Pfam" id="PF08281"/>
    </source>
</evidence>
<dbReference type="SUPFAM" id="SSF88659">
    <property type="entry name" value="Sigma3 and sigma4 domains of RNA polymerase sigma factors"/>
    <property type="match status" value="1"/>
</dbReference>
<dbReference type="NCBIfam" id="TIGR02937">
    <property type="entry name" value="sigma70-ECF"/>
    <property type="match status" value="1"/>
</dbReference>
<dbReference type="Pfam" id="PF08281">
    <property type="entry name" value="Sigma70_r4_2"/>
    <property type="match status" value="1"/>
</dbReference>
<feature type="domain" description="RNA polymerase sigma factor 70 region 4 type 2" evidence="6">
    <location>
        <begin position="125"/>
        <end position="174"/>
    </location>
</feature>
<evidence type="ECO:0000256" key="1">
    <source>
        <dbReference type="ARBA" id="ARBA00010641"/>
    </source>
</evidence>
<evidence type="ECO:0000256" key="3">
    <source>
        <dbReference type="ARBA" id="ARBA00023082"/>
    </source>
</evidence>
<name>A0A2P8HA73_CHINA</name>
<dbReference type="InterPro" id="IPR014284">
    <property type="entry name" value="RNA_pol_sigma-70_dom"/>
</dbReference>
<dbReference type="InterPro" id="IPR013325">
    <property type="entry name" value="RNA_pol_sigma_r2"/>
</dbReference>
<dbReference type="InterPro" id="IPR036388">
    <property type="entry name" value="WH-like_DNA-bd_sf"/>
</dbReference>
<dbReference type="SUPFAM" id="SSF88946">
    <property type="entry name" value="Sigma2 domain of RNA polymerase sigma factors"/>
    <property type="match status" value="1"/>
</dbReference>
<dbReference type="InterPro" id="IPR013249">
    <property type="entry name" value="RNA_pol_sigma70_r4_t2"/>
</dbReference>
<dbReference type="Pfam" id="PF04542">
    <property type="entry name" value="Sigma70_r2"/>
    <property type="match status" value="1"/>
</dbReference>
<proteinExistence type="inferred from homology"/>